<dbReference type="Gene3D" id="3.40.50.300">
    <property type="entry name" value="P-loop containing nucleotide triphosphate hydrolases"/>
    <property type="match status" value="1"/>
</dbReference>
<dbReference type="EnsemblPlants" id="Kaladp0037s0067.1.v1.1">
    <property type="protein sequence ID" value="Kaladp0037s0067.1.v1.1.CDS.1"/>
    <property type="gene ID" value="Kaladp0037s0067.v1.1"/>
</dbReference>
<proteinExistence type="inferred from homology"/>
<dbReference type="OMA" id="CPENDDQ"/>
<dbReference type="AlphaFoldDB" id="A0A7N0TGF6"/>
<dbReference type="Pfam" id="PF00685">
    <property type="entry name" value="Sulfotransfer_1"/>
    <property type="match status" value="1"/>
</dbReference>
<keyword evidence="2 3" id="KW-0808">Transferase</keyword>
<dbReference type="InterPro" id="IPR027417">
    <property type="entry name" value="P-loop_NTPase"/>
</dbReference>
<dbReference type="Proteomes" id="UP000594263">
    <property type="component" value="Unplaced"/>
</dbReference>
<reference evidence="5" key="1">
    <citation type="submission" date="2021-01" db="UniProtKB">
        <authorList>
            <consortium name="EnsemblPlants"/>
        </authorList>
    </citation>
    <scope>IDENTIFICATION</scope>
</reference>
<dbReference type="Gramene" id="Kaladp0037s0067.1.v1.1">
    <property type="protein sequence ID" value="Kaladp0037s0067.1.v1.1.CDS.1"/>
    <property type="gene ID" value="Kaladp0037s0067.v1.1"/>
</dbReference>
<evidence type="ECO:0000313" key="6">
    <source>
        <dbReference type="Proteomes" id="UP000594263"/>
    </source>
</evidence>
<protein>
    <recommendedName>
        <fullName evidence="3">Sulfotransferase</fullName>
        <ecNumber evidence="3">2.8.2.-</ecNumber>
    </recommendedName>
</protein>
<evidence type="ECO:0000313" key="5">
    <source>
        <dbReference type="EnsemblPlants" id="Kaladp0037s0067.1.v1.1.CDS.1"/>
    </source>
</evidence>
<dbReference type="InterPro" id="IPR000863">
    <property type="entry name" value="Sulfotransferase_dom"/>
</dbReference>
<evidence type="ECO:0000256" key="1">
    <source>
        <dbReference type="ARBA" id="ARBA00005771"/>
    </source>
</evidence>
<sequence length="322" mass="36868">MADDRNAFISALPTQPGWVSRSLKQYQGFWHEEGFIPGILSLQEKFRCKPDHIVLTSYPKSGTTWLKALLFSITNRSRYRATDAAANGNPLERCNPHSCVPRLEVYAASNGDDPNPDPVLVNTHLAYSLLPKSMIHSECKIVYVAREPKDVLVSSWHFAVKLRSKDLPPLTFSEAFDMFCNGVSDFGPYWDHVMEYWNAHLKFPHKIFILSYEDLMRRPVYNVKKLAVFIGHPFTDVEEECGVAEDIVSLCSFEKLSNLEVNKIGTRSWANGSVIKNEIFFRKAQIGDWKNYLTDEMRARMDKITREKFKGTGLFDLMVLTS</sequence>
<organism evidence="5 6">
    <name type="scientific">Kalanchoe fedtschenkoi</name>
    <name type="common">Lavender scallops</name>
    <name type="synonym">South American air plant</name>
    <dbReference type="NCBI Taxonomy" id="63787"/>
    <lineage>
        <taxon>Eukaryota</taxon>
        <taxon>Viridiplantae</taxon>
        <taxon>Streptophyta</taxon>
        <taxon>Embryophyta</taxon>
        <taxon>Tracheophyta</taxon>
        <taxon>Spermatophyta</taxon>
        <taxon>Magnoliopsida</taxon>
        <taxon>eudicotyledons</taxon>
        <taxon>Gunneridae</taxon>
        <taxon>Pentapetalae</taxon>
        <taxon>Saxifragales</taxon>
        <taxon>Crassulaceae</taxon>
        <taxon>Kalanchoe</taxon>
    </lineage>
</organism>
<dbReference type="EC" id="2.8.2.-" evidence="3"/>
<dbReference type="GO" id="GO:0008146">
    <property type="term" value="F:sulfotransferase activity"/>
    <property type="evidence" value="ECO:0007669"/>
    <property type="project" value="InterPro"/>
</dbReference>
<feature type="domain" description="Sulfotransferase" evidence="4">
    <location>
        <begin position="50"/>
        <end position="313"/>
    </location>
</feature>
<keyword evidence="6" id="KW-1185">Reference proteome</keyword>
<evidence type="ECO:0000259" key="4">
    <source>
        <dbReference type="Pfam" id="PF00685"/>
    </source>
</evidence>
<name>A0A7N0TGF6_KALFE</name>
<accession>A0A7N0TGF6</accession>
<dbReference type="SUPFAM" id="SSF52540">
    <property type="entry name" value="P-loop containing nucleoside triphosphate hydrolases"/>
    <property type="match status" value="1"/>
</dbReference>
<comment type="similarity">
    <text evidence="1 3">Belongs to the sulfotransferase 1 family.</text>
</comment>
<evidence type="ECO:0000256" key="2">
    <source>
        <dbReference type="ARBA" id="ARBA00022679"/>
    </source>
</evidence>
<evidence type="ECO:0000256" key="3">
    <source>
        <dbReference type="RuleBase" id="RU361155"/>
    </source>
</evidence>
<dbReference type="PANTHER" id="PTHR11783">
    <property type="entry name" value="SULFOTRANSFERASE SULT"/>
    <property type="match status" value="1"/>
</dbReference>